<organism evidence="1 2">
    <name type="scientific">Stakelama flava</name>
    <dbReference type="NCBI Taxonomy" id="2860338"/>
    <lineage>
        <taxon>Bacteria</taxon>
        <taxon>Pseudomonadati</taxon>
        <taxon>Pseudomonadota</taxon>
        <taxon>Alphaproteobacteria</taxon>
        <taxon>Sphingomonadales</taxon>
        <taxon>Sphingomonadaceae</taxon>
        <taxon>Stakelama</taxon>
    </lineage>
</organism>
<comment type="caution">
    <text evidence="1">The sequence shown here is derived from an EMBL/GenBank/DDBJ whole genome shotgun (WGS) entry which is preliminary data.</text>
</comment>
<dbReference type="EMBL" id="JAHWZX010000002">
    <property type="protein sequence ID" value="MBW4329678.1"/>
    <property type="molecule type" value="Genomic_DNA"/>
</dbReference>
<sequence>MRGLTIIVTTADPERFRAALTLAASQAALGGRVRLYCHERAVGLLADRDAASDSPDLAAQGLPGRAELITLAREEGVALIACQTGIALLGLHAASLAKGVEAGGMVGLLATLGDDRLVTV</sequence>
<accession>A0ABS6XHJ4</accession>
<reference evidence="1 2" key="1">
    <citation type="submission" date="2021-07" db="EMBL/GenBank/DDBJ databases">
        <title>Stakelama flava sp. nov., a novel endophytic bacterium isolated from branch of Kandelia candel.</title>
        <authorList>
            <person name="Tuo L."/>
        </authorList>
    </citation>
    <scope>NUCLEOTIDE SEQUENCE [LARGE SCALE GENOMIC DNA]</scope>
    <source>
        <strain evidence="1 2">CBK3Z-3</strain>
    </source>
</reference>
<keyword evidence="2" id="KW-1185">Reference proteome</keyword>
<protein>
    <submittedName>
        <fullName evidence="1">DsrE/DsrF/DrsH-like family protein</fullName>
    </submittedName>
</protein>
<gene>
    <name evidence="1" type="ORF">KY084_02160</name>
</gene>
<dbReference type="Pfam" id="PF02635">
    <property type="entry name" value="DsrE"/>
    <property type="match status" value="1"/>
</dbReference>
<evidence type="ECO:0000313" key="1">
    <source>
        <dbReference type="EMBL" id="MBW4329678.1"/>
    </source>
</evidence>
<proteinExistence type="predicted"/>
<name>A0ABS6XHJ4_9SPHN</name>
<dbReference type="Proteomes" id="UP001197214">
    <property type="component" value="Unassembled WGS sequence"/>
</dbReference>
<evidence type="ECO:0000313" key="2">
    <source>
        <dbReference type="Proteomes" id="UP001197214"/>
    </source>
</evidence>
<dbReference type="InterPro" id="IPR003787">
    <property type="entry name" value="Sulphur_relay_DsrE/F-like"/>
</dbReference>